<evidence type="ECO:0000313" key="2">
    <source>
        <dbReference type="Proteomes" id="UP001604335"/>
    </source>
</evidence>
<evidence type="ECO:0000313" key="1">
    <source>
        <dbReference type="EMBL" id="MFG3819663.1"/>
    </source>
</evidence>
<comment type="caution">
    <text evidence="1">The sequence shown here is derived from an EMBL/GenBank/DDBJ whole genome shotgun (WGS) entry which is preliminary data.</text>
</comment>
<dbReference type="Gene3D" id="3.50.50.60">
    <property type="entry name" value="FAD/NAD(P)-binding domain"/>
    <property type="match status" value="1"/>
</dbReference>
<dbReference type="SUPFAM" id="SSF51905">
    <property type="entry name" value="FAD/NAD(P)-binding domain"/>
    <property type="match status" value="1"/>
</dbReference>
<dbReference type="Proteomes" id="UP001604335">
    <property type="component" value="Unassembled WGS sequence"/>
</dbReference>
<proteinExistence type="predicted"/>
<sequence length="187" mass="20271">LVTSNWDILAGSVKPEGPVLLFDDNGGHPGMSAAEVIANAGVELEVVSPERIFAPEMGGMNHVPYAKVFAEKNVKVTINTRLVAVRREGNGLVATLGSDFAETRTERHVAQVVVEHGTLANADLYLELKPLSRNRGAVDYPALIARRDPIPVKDEMASFDLLRIGDAVESRNIHAAIYDALRFCSLL</sequence>
<keyword evidence="2" id="KW-1185">Reference proteome</keyword>
<dbReference type="EMBL" id="JAZAQF010000098">
    <property type="protein sequence ID" value="MFG3819663.1"/>
    <property type="molecule type" value="Genomic_DNA"/>
</dbReference>
<organism evidence="1 2">
    <name type="scientific">Limnothrix redekei LRLZ20PSL1</name>
    <dbReference type="NCBI Taxonomy" id="3112953"/>
    <lineage>
        <taxon>Bacteria</taxon>
        <taxon>Bacillati</taxon>
        <taxon>Cyanobacteriota</taxon>
        <taxon>Cyanophyceae</taxon>
        <taxon>Pseudanabaenales</taxon>
        <taxon>Pseudanabaenaceae</taxon>
        <taxon>Limnothrix</taxon>
    </lineage>
</organism>
<protein>
    <submittedName>
        <fullName evidence="1">N-methylproline demethylase</fullName>
    </submittedName>
</protein>
<reference evidence="2" key="1">
    <citation type="journal article" date="2024" name="Algal Res.">
        <title>Biochemical, toxicological and genomic investigation of a high-biomass producing Limnothrix strain isolated from Italian shallow drinking water reservoir.</title>
        <authorList>
            <person name="Simonazzi M."/>
            <person name="Shishido T.K."/>
            <person name="Delbaje E."/>
            <person name="Wahlsten M."/>
            <person name="Fewer D.P."/>
            <person name="Sivonen K."/>
            <person name="Pezzolesi L."/>
            <person name="Pistocchi R."/>
        </authorList>
    </citation>
    <scope>NUCLEOTIDE SEQUENCE [LARGE SCALE GENOMIC DNA]</scope>
    <source>
        <strain evidence="2">LRLZ20PSL1</strain>
    </source>
</reference>
<name>A0ABW7CHY0_9CYAN</name>
<feature type="non-terminal residue" evidence="1">
    <location>
        <position position="1"/>
    </location>
</feature>
<gene>
    <name evidence="1" type="ORF">VPK24_18620</name>
</gene>
<accession>A0ABW7CHY0</accession>
<dbReference type="InterPro" id="IPR036188">
    <property type="entry name" value="FAD/NAD-bd_sf"/>
</dbReference>